<dbReference type="GO" id="GO:0046464">
    <property type="term" value="P:acylglycerol catabolic process"/>
    <property type="evidence" value="ECO:0007669"/>
    <property type="project" value="TreeGrafter"/>
</dbReference>
<name>A0A2D3UU10_9PEZI</name>
<dbReference type="Pfam" id="PF00561">
    <property type="entry name" value="Abhydrolase_1"/>
    <property type="match status" value="1"/>
</dbReference>
<dbReference type="SUPFAM" id="SSF53474">
    <property type="entry name" value="alpha/beta-Hydrolases"/>
    <property type="match status" value="1"/>
</dbReference>
<sequence>MSSIKTVKVPHLGGIEAAYQMPNSYDSSKPTLVLVNSFTTDSYLYQSQFTNKRLTDLYNLLAIELLGHGQTRCKSEHFTYWDTAIMNLQVLDALKITGKIFVLGTSQGGWITVRMALLAPEKIAGILPLGTSMNAETPHTISLGCWDGPALLASNISAWTTLTPTPDFEPTDTYCEFLISSGFGPDCPAPDRDFWTQALKANYRGDAGRKRIRMAAINLAERDGLHSRLMDVRCPVFWLHGTRDAVYSVRNAQEEIKLFGNSYEAKLKVVDGGQHFLSFSHPGEVEEALVEMVEKYGK</sequence>
<dbReference type="InterPro" id="IPR029058">
    <property type="entry name" value="AB_hydrolase_fold"/>
</dbReference>
<dbReference type="AlphaFoldDB" id="A0A2D3UU10"/>
<dbReference type="PRINTS" id="PR00412">
    <property type="entry name" value="EPOXHYDRLASE"/>
</dbReference>
<accession>A0A2D3UU10</accession>
<dbReference type="RefSeq" id="XP_023622284.1">
    <property type="nucleotide sequence ID" value="XM_023766516.1"/>
</dbReference>
<protein>
    <submittedName>
        <fullName evidence="2">Related to alpha/beta hydrolase</fullName>
    </submittedName>
</protein>
<evidence type="ECO:0000313" key="2">
    <source>
        <dbReference type="EMBL" id="CZT15387.1"/>
    </source>
</evidence>
<feature type="domain" description="AB hydrolase-1" evidence="1">
    <location>
        <begin position="30"/>
        <end position="282"/>
    </location>
</feature>
<evidence type="ECO:0000259" key="1">
    <source>
        <dbReference type="Pfam" id="PF00561"/>
    </source>
</evidence>
<dbReference type="GO" id="GO:0016020">
    <property type="term" value="C:membrane"/>
    <property type="evidence" value="ECO:0007669"/>
    <property type="project" value="TreeGrafter"/>
</dbReference>
<dbReference type="InterPro" id="IPR000639">
    <property type="entry name" value="Epox_hydrolase-like"/>
</dbReference>
<reference evidence="2 3" key="1">
    <citation type="submission" date="2016-03" db="EMBL/GenBank/DDBJ databases">
        <authorList>
            <person name="Ploux O."/>
        </authorList>
    </citation>
    <scope>NUCLEOTIDE SEQUENCE [LARGE SCALE GENOMIC DNA]</scope>
    <source>
        <strain evidence="2 3">URUG2</strain>
    </source>
</reference>
<dbReference type="GO" id="GO:0047372">
    <property type="term" value="F:monoacylglycerol lipase activity"/>
    <property type="evidence" value="ECO:0007669"/>
    <property type="project" value="TreeGrafter"/>
</dbReference>
<keyword evidence="2" id="KW-0378">Hydrolase</keyword>
<dbReference type="InterPro" id="IPR000073">
    <property type="entry name" value="AB_hydrolase_1"/>
</dbReference>
<dbReference type="Proteomes" id="UP000225277">
    <property type="component" value="Unassembled WGS sequence"/>
</dbReference>
<dbReference type="PANTHER" id="PTHR43798:SF33">
    <property type="entry name" value="HYDROLASE, PUTATIVE (AFU_ORTHOLOGUE AFUA_2G14860)-RELATED"/>
    <property type="match status" value="1"/>
</dbReference>
<dbReference type="OrthoDB" id="19657at2759"/>
<dbReference type="STRING" id="112498.A0A2D3UU10"/>
<dbReference type="EMBL" id="FJUY01000001">
    <property type="protein sequence ID" value="CZT15387.1"/>
    <property type="molecule type" value="Genomic_DNA"/>
</dbReference>
<dbReference type="Gene3D" id="3.40.50.1820">
    <property type="entry name" value="alpha/beta hydrolase"/>
    <property type="match status" value="1"/>
</dbReference>
<proteinExistence type="predicted"/>
<gene>
    <name evidence="2" type="ORF">RCC_01251</name>
</gene>
<organism evidence="2 3">
    <name type="scientific">Ramularia collo-cygni</name>
    <dbReference type="NCBI Taxonomy" id="112498"/>
    <lineage>
        <taxon>Eukaryota</taxon>
        <taxon>Fungi</taxon>
        <taxon>Dikarya</taxon>
        <taxon>Ascomycota</taxon>
        <taxon>Pezizomycotina</taxon>
        <taxon>Dothideomycetes</taxon>
        <taxon>Dothideomycetidae</taxon>
        <taxon>Mycosphaerellales</taxon>
        <taxon>Mycosphaerellaceae</taxon>
        <taxon>Ramularia</taxon>
    </lineage>
</organism>
<dbReference type="InterPro" id="IPR050266">
    <property type="entry name" value="AB_hydrolase_sf"/>
</dbReference>
<dbReference type="PANTHER" id="PTHR43798">
    <property type="entry name" value="MONOACYLGLYCEROL LIPASE"/>
    <property type="match status" value="1"/>
</dbReference>
<keyword evidence="3" id="KW-1185">Reference proteome</keyword>
<evidence type="ECO:0000313" key="3">
    <source>
        <dbReference type="Proteomes" id="UP000225277"/>
    </source>
</evidence>
<dbReference type="GeneID" id="35596535"/>